<evidence type="ECO:0000259" key="4">
    <source>
        <dbReference type="Pfam" id="PF03446"/>
    </source>
</evidence>
<comment type="caution">
    <text evidence="6">The sequence shown here is derived from an EMBL/GenBank/DDBJ whole genome shotgun (WGS) entry which is preliminary data.</text>
</comment>
<sequence>MPSSIQARSYDSTPSLKVAFIGLGVMGYPMAGHLAQAGHQVTVYNRTAKKAQDWVAEFAASKAPAHAPTPREAAAGADIVFCCVGNDDDLRSVTTGEDGAFAGMQRGAVFVDHTTASADVARELYAQAQALGLQFIDAPVSGGQAGAVNGQLTVMCGGDEAVFNTIKPVAMAFSRACTYLGESGSGQLAKMVNQICIAGLVQGLSEAIAFGMNAGLNMPQVLDVVSKGAAQSWQMENRGKTMVEGKFDFGFAVDWMRKDLGLVLDEAKRNGSRLPVTALVDQFYADVQQMGGNRWDTSSLIARLNKK</sequence>
<dbReference type="Pfam" id="PF03446">
    <property type="entry name" value="NAD_binding_2"/>
    <property type="match status" value="1"/>
</dbReference>
<keyword evidence="2 6" id="KW-0560">Oxidoreductase</keyword>
<protein>
    <submittedName>
        <fullName evidence="6">3-hydroxyisobutyrate dehydrogenase</fullName>
        <ecNumber evidence="6">1.1.1.31</ecNumber>
    </submittedName>
</protein>
<dbReference type="InterPro" id="IPR008927">
    <property type="entry name" value="6-PGluconate_DH-like_C_sf"/>
</dbReference>
<accession>A0ABR6RJT6</accession>
<feature type="domain" description="6-phosphogluconate dehydrogenase NADP-binding" evidence="4">
    <location>
        <begin position="17"/>
        <end position="181"/>
    </location>
</feature>
<evidence type="ECO:0000313" key="6">
    <source>
        <dbReference type="EMBL" id="MBB6579283.1"/>
    </source>
</evidence>
<dbReference type="InterPro" id="IPR002204">
    <property type="entry name" value="3-OH-isobutyrate_DH-rel_CS"/>
</dbReference>
<proteinExistence type="inferred from homology"/>
<name>A0ABR6RJT6_9BURK</name>
<keyword evidence="3" id="KW-0520">NAD</keyword>
<dbReference type="PROSITE" id="PS00895">
    <property type="entry name" value="3_HYDROXYISOBUT_DH"/>
    <property type="match status" value="1"/>
</dbReference>
<dbReference type="Gene3D" id="1.10.1040.10">
    <property type="entry name" value="N-(1-d-carboxylethyl)-l-norvaline Dehydrogenase, domain 2"/>
    <property type="match status" value="1"/>
</dbReference>
<evidence type="ECO:0000256" key="3">
    <source>
        <dbReference type="ARBA" id="ARBA00023027"/>
    </source>
</evidence>
<dbReference type="InterPro" id="IPR013328">
    <property type="entry name" value="6PGD_dom2"/>
</dbReference>
<dbReference type="InterPro" id="IPR006115">
    <property type="entry name" value="6PGDH_NADP-bd"/>
</dbReference>
<dbReference type="InterPro" id="IPR036291">
    <property type="entry name" value="NAD(P)-bd_dom_sf"/>
</dbReference>
<comment type="similarity">
    <text evidence="1">Belongs to the HIBADH-related family.</text>
</comment>
<reference evidence="6 7" key="1">
    <citation type="submission" date="2020-08" db="EMBL/GenBank/DDBJ databases">
        <title>Functional genomics of gut bacteria from endangered species of beetles.</title>
        <authorList>
            <person name="Carlos-Shanley C."/>
        </authorList>
    </citation>
    <scope>NUCLEOTIDE SEQUENCE [LARGE SCALE GENOMIC DNA]</scope>
    <source>
        <strain evidence="6 7">S00124</strain>
    </source>
</reference>
<feature type="domain" description="3-hydroxyisobutyrate dehydrogenase-like NAD-binding" evidence="5">
    <location>
        <begin position="184"/>
        <end position="302"/>
    </location>
</feature>
<dbReference type="EC" id="1.1.1.31" evidence="6"/>
<evidence type="ECO:0000256" key="1">
    <source>
        <dbReference type="ARBA" id="ARBA00009080"/>
    </source>
</evidence>
<dbReference type="EMBL" id="JACHKZ010000026">
    <property type="protein sequence ID" value="MBB6579283.1"/>
    <property type="molecule type" value="Genomic_DNA"/>
</dbReference>
<dbReference type="PIRSF" id="PIRSF000103">
    <property type="entry name" value="HIBADH"/>
    <property type="match status" value="1"/>
</dbReference>
<dbReference type="InterPro" id="IPR015815">
    <property type="entry name" value="HIBADH-related"/>
</dbReference>
<dbReference type="Gene3D" id="3.40.50.720">
    <property type="entry name" value="NAD(P)-binding Rossmann-like Domain"/>
    <property type="match status" value="1"/>
</dbReference>
<dbReference type="Proteomes" id="UP000562492">
    <property type="component" value="Unassembled WGS sequence"/>
</dbReference>
<dbReference type="SUPFAM" id="SSF48179">
    <property type="entry name" value="6-phosphogluconate dehydrogenase C-terminal domain-like"/>
    <property type="match status" value="1"/>
</dbReference>
<gene>
    <name evidence="6" type="ORF">HNP33_003393</name>
</gene>
<evidence type="ECO:0000313" key="7">
    <source>
        <dbReference type="Proteomes" id="UP000562492"/>
    </source>
</evidence>
<evidence type="ECO:0000256" key="2">
    <source>
        <dbReference type="ARBA" id="ARBA00023002"/>
    </source>
</evidence>
<dbReference type="GO" id="GO:0008442">
    <property type="term" value="F:3-hydroxyisobutyrate dehydrogenase activity"/>
    <property type="evidence" value="ECO:0007669"/>
    <property type="project" value="UniProtKB-EC"/>
</dbReference>
<dbReference type="PANTHER" id="PTHR43060">
    <property type="entry name" value="3-HYDROXYISOBUTYRATE DEHYDROGENASE-LIKE 1, MITOCHONDRIAL-RELATED"/>
    <property type="match status" value="1"/>
</dbReference>
<keyword evidence="7" id="KW-1185">Reference proteome</keyword>
<dbReference type="Pfam" id="PF14833">
    <property type="entry name" value="NAD_binding_11"/>
    <property type="match status" value="1"/>
</dbReference>
<evidence type="ECO:0000259" key="5">
    <source>
        <dbReference type="Pfam" id="PF14833"/>
    </source>
</evidence>
<dbReference type="PANTHER" id="PTHR43060:SF15">
    <property type="entry name" value="3-HYDROXYISOBUTYRATE DEHYDROGENASE-LIKE 1, MITOCHONDRIAL-RELATED"/>
    <property type="match status" value="1"/>
</dbReference>
<dbReference type="InterPro" id="IPR029154">
    <property type="entry name" value="HIBADH-like_NADP-bd"/>
</dbReference>
<organism evidence="6 7">
    <name type="scientific">Comamonas odontotermitis</name>
    <dbReference type="NCBI Taxonomy" id="379895"/>
    <lineage>
        <taxon>Bacteria</taxon>
        <taxon>Pseudomonadati</taxon>
        <taxon>Pseudomonadota</taxon>
        <taxon>Betaproteobacteria</taxon>
        <taxon>Burkholderiales</taxon>
        <taxon>Comamonadaceae</taxon>
        <taxon>Comamonas</taxon>
    </lineage>
</organism>
<dbReference type="SUPFAM" id="SSF51735">
    <property type="entry name" value="NAD(P)-binding Rossmann-fold domains"/>
    <property type="match status" value="1"/>
</dbReference>